<evidence type="ECO:0000313" key="2">
    <source>
        <dbReference type="EMBL" id="CDP00951.1"/>
    </source>
</evidence>
<gene>
    <name evidence="2" type="ORF">GSCOC_T00034416001</name>
</gene>
<accession>A0A068TXG6</accession>
<reference evidence="3" key="1">
    <citation type="journal article" date="2014" name="Science">
        <title>The coffee genome provides insight into the convergent evolution of caffeine biosynthesis.</title>
        <authorList>
            <person name="Denoeud F."/>
            <person name="Carretero-Paulet L."/>
            <person name="Dereeper A."/>
            <person name="Droc G."/>
            <person name="Guyot R."/>
            <person name="Pietrella M."/>
            <person name="Zheng C."/>
            <person name="Alberti A."/>
            <person name="Anthony F."/>
            <person name="Aprea G."/>
            <person name="Aury J.M."/>
            <person name="Bento P."/>
            <person name="Bernard M."/>
            <person name="Bocs S."/>
            <person name="Campa C."/>
            <person name="Cenci A."/>
            <person name="Combes M.C."/>
            <person name="Crouzillat D."/>
            <person name="Da Silva C."/>
            <person name="Daddiego L."/>
            <person name="De Bellis F."/>
            <person name="Dussert S."/>
            <person name="Garsmeur O."/>
            <person name="Gayraud T."/>
            <person name="Guignon V."/>
            <person name="Jahn K."/>
            <person name="Jamilloux V."/>
            <person name="Joet T."/>
            <person name="Labadie K."/>
            <person name="Lan T."/>
            <person name="Leclercq J."/>
            <person name="Lepelley M."/>
            <person name="Leroy T."/>
            <person name="Li L.T."/>
            <person name="Librado P."/>
            <person name="Lopez L."/>
            <person name="Munoz A."/>
            <person name="Noel B."/>
            <person name="Pallavicini A."/>
            <person name="Perrotta G."/>
            <person name="Poncet V."/>
            <person name="Pot D."/>
            <person name="Priyono X."/>
            <person name="Rigoreau M."/>
            <person name="Rouard M."/>
            <person name="Rozas J."/>
            <person name="Tranchant-Dubreuil C."/>
            <person name="VanBuren R."/>
            <person name="Zhang Q."/>
            <person name="Andrade A.C."/>
            <person name="Argout X."/>
            <person name="Bertrand B."/>
            <person name="de Kochko A."/>
            <person name="Graziosi G."/>
            <person name="Henry R.J."/>
            <person name="Jayarama X."/>
            <person name="Ming R."/>
            <person name="Nagai C."/>
            <person name="Rounsley S."/>
            <person name="Sankoff D."/>
            <person name="Giuliano G."/>
            <person name="Albert V.A."/>
            <person name="Wincker P."/>
            <person name="Lashermes P."/>
        </authorList>
    </citation>
    <scope>NUCLEOTIDE SEQUENCE [LARGE SCALE GENOMIC DNA]</scope>
    <source>
        <strain evidence="3">cv. DH200-94</strain>
    </source>
</reference>
<dbReference type="InParanoid" id="A0A068TXG6"/>
<dbReference type="Proteomes" id="UP000295252">
    <property type="component" value="Chromosome II"/>
</dbReference>
<dbReference type="AlphaFoldDB" id="A0A068TXG6"/>
<protein>
    <submittedName>
        <fullName evidence="2">Uncharacterized protein</fullName>
    </submittedName>
</protein>
<name>A0A068TXG6_COFCA</name>
<evidence type="ECO:0000313" key="3">
    <source>
        <dbReference type="Proteomes" id="UP000295252"/>
    </source>
</evidence>
<organism evidence="2 3">
    <name type="scientific">Coffea canephora</name>
    <name type="common">Robusta coffee</name>
    <dbReference type="NCBI Taxonomy" id="49390"/>
    <lineage>
        <taxon>Eukaryota</taxon>
        <taxon>Viridiplantae</taxon>
        <taxon>Streptophyta</taxon>
        <taxon>Embryophyta</taxon>
        <taxon>Tracheophyta</taxon>
        <taxon>Spermatophyta</taxon>
        <taxon>Magnoliopsida</taxon>
        <taxon>eudicotyledons</taxon>
        <taxon>Gunneridae</taxon>
        <taxon>Pentapetalae</taxon>
        <taxon>asterids</taxon>
        <taxon>lamiids</taxon>
        <taxon>Gentianales</taxon>
        <taxon>Rubiaceae</taxon>
        <taxon>Ixoroideae</taxon>
        <taxon>Gardenieae complex</taxon>
        <taxon>Bertiereae - Coffeeae clade</taxon>
        <taxon>Coffeeae</taxon>
        <taxon>Coffea</taxon>
    </lineage>
</organism>
<feature type="region of interest" description="Disordered" evidence="1">
    <location>
        <begin position="45"/>
        <end position="65"/>
    </location>
</feature>
<dbReference type="EMBL" id="HG739090">
    <property type="protein sequence ID" value="CDP00951.1"/>
    <property type="molecule type" value="Genomic_DNA"/>
</dbReference>
<evidence type="ECO:0000256" key="1">
    <source>
        <dbReference type="SAM" id="MobiDB-lite"/>
    </source>
</evidence>
<keyword evidence="3" id="KW-1185">Reference proteome</keyword>
<dbReference type="Gramene" id="CDP00951">
    <property type="protein sequence ID" value="CDP00951"/>
    <property type="gene ID" value="GSCOC_T00034416001"/>
</dbReference>
<sequence length="65" mass="7386">MKFKKLTGDEALLDSICKQNNDEKIENQGIDDVIVDVKTWYIQSTDTQPGGATKPRRSRCFQLPT</sequence>
<proteinExistence type="predicted"/>